<accession>A0ABV5UZI1</accession>
<dbReference type="EMBL" id="JBHMAX010000005">
    <property type="protein sequence ID" value="MFB9730934.1"/>
    <property type="molecule type" value="Genomic_DNA"/>
</dbReference>
<feature type="transmembrane region" description="Helical" evidence="1">
    <location>
        <begin position="34"/>
        <end position="55"/>
    </location>
</feature>
<evidence type="ECO:0000313" key="2">
    <source>
        <dbReference type="EMBL" id="MFB9730934.1"/>
    </source>
</evidence>
<evidence type="ECO:0000256" key="1">
    <source>
        <dbReference type="SAM" id="Phobius"/>
    </source>
</evidence>
<organism evidence="2 3">
    <name type="scientific">Ornithinimicrobium kibberense</name>
    <dbReference type="NCBI Taxonomy" id="282060"/>
    <lineage>
        <taxon>Bacteria</taxon>
        <taxon>Bacillati</taxon>
        <taxon>Actinomycetota</taxon>
        <taxon>Actinomycetes</taxon>
        <taxon>Micrococcales</taxon>
        <taxon>Ornithinimicrobiaceae</taxon>
        <taxon>Ornithinimicrobium</taxon>
    </lineage>
</organism>
<gene>
    <name evidence="2" type="ORF">ACFFN0_02625</name>
</gene>
<reference evidence="2 3" key="1">
    <citation type="submission" date="2024-09" db="EMBL/GenBank/DDBJ databases">
        <authorList>
            <person name="Sun Q."/>
            <person name="Mori K."/>
        </authorList>
    </citation>
    <scope>NUCLEOTIDE SEQUENCE [LARGE SCALE GENOMIC DNA]</scope>
    <source>
        <strain evidence="2 3">JCM 12763</strain>
    </source>
</reference>
<name>A0ABV5UZI1_9MICO</name>
<proteinExistence type="predicted"/>
<keyword evidence="1" id="KW-1133">Transmembrane helix</keyword>
<comment type="caution">
    <text evidence="2">The sequence shown here is derived from an EMBL/GenBank/DDBJ whole genome shotgun (WGS) entry which is preliminary data.</text>
</comment>
<keyword evidence="3" id="KW-1185">Reference proteome</keyword>
<dbReference type="Proteomes" id="UP001589613">
    <property type="component" value="Unassembled WGS sequence"/>
</dbReference>
<protein>
    <recommendedName>
        <fullName evidence="4">Secreted protein with PEP-CTERM sorting signal</fullName>
    </recommendedName>
</protein>
<dbReference type="RefSeq" id="WP_141339192.1">
    <property type="nucleotide sequence ID" value="NZ_JBHMAX010000005.1"/>
</dbReference>
<sequence length="62" mass="6397">MSPVASMLGGVLLIAVGALWTLQGLGVVGGSPMTGVTLWAVVGPLVVVAGIWLLLRSRRRRS</sequence>
<evidence type="ECO:0008006" key="4">
    <source>
        <dbReference type="Google" id="ProtNLM"/>
    </source>
</evidence>
<keyword evidence="1" id="KW-0812">Transmembrane</keyword>
<keyword evidence="1" id="KW-0472">Membrane</keyword>
<evidence type="ECO:0000313" key="3">
    <source>
        <dbReference type="Proteomes" id="UP001589613"/>
    </source>
</evidence>